<dbReference type="RefSeq" id="WP_158066691.1">
    <property type="nucleotide sequence ID" value="NZ_CP042829.1"/>
</dbReference>
<organism evidence="1 2">
    <name type="scientific">Tepidiforma bonchosmolovskayae</name>
    <dbReference type="NCBI Taxonomy" id="2601677"/>
    <lineage>
        <taxon>Bacteria</taxon>
        <taxon>Bacillati</taxon>
        <taxon>Chloroflexota</taxon>
        <taxon>Tepidiformia</taxon>
        <taxon>Tepidiformales</taxon>
        <taxon>Tepidiformaceae</taxon>
        <taxon>Tepidiforma</taxon>
    </lineage>
</organism>
<evidence type="ECO:0000313" key="2">
    <source>
        <dbReference type="Proteomes" id="UP000326331"/>
    </source>
</evidence>
<proteinExistence type="predicted"/>
<gene>
    <name evidence="1" type="ORF">Tbon_05510</name>
</gene>
<name>A0ABX6C0M1_9CHLR</name>
<dbReference type="Proteomes" id="UP000326331">
    <property type="component" value="Chromosome"/>
</dbReference>
<accession>A0ABX6C0M1</accession>
<protein>
    <recommendedName>
        <fullName evidence="3">DUF465 domain-containing protein</fullName>
    </recommendedName>
</protein>
<keyword evidence="2" id="KW-1185">Reference proteome</keyword>
<reference evidence="1 2" key="2">
    <citation type="submission" date="2019-10" db="EMBL/GenBank/DDBJ databases">
        <title>Thermopilla bonchosmolovskayae gen. nov., sp. nov., a moderately thermophilic Chloroflexi bacterium from a Chukotka hot spring (Arctic, Russia), representing a novel classis Thermopillaia, which include previously uncultivated lineage OLB14.</title>
        <authorList>
            <person name="Kochetkova T.V."/>
            <person name="Zayulina K.S."/>
            <person name="Zhigarkov V.S."/>
            <person name="Minaev N.V."/>
            <person name="Novikov A."/>
            <person name="Toshchakov S.V."/>
            <person name="Elcheninov A.G."/>
            <person name="Kublanov I.V."/>
        </authorList>
    </citation>
    <scope>NUCLEOTIDE SEQUENCE [LARGE SCALE GENOMIC DNA]</scope>
    <source>
        <strain evidence="1 2">3753O</strain>
    </source>
</reference>
<dbReference type="EMBL" id="CP042829">
    <property type="protein sequence ID" value="QFG02767.1"/>
    <property type="molecule type" value="Genomic_DNA"/>
</dbReference>
<reference evidence="1 2" key="1">
    <citation type="submission" date="2019-08" db="EMBL/GenBank/DDBJ databases">
        <authorList>
            <person name="Toschakov S.V."/>
        </authorList>
    </citation>
    <scope>NUCLEOTIDE SEQUENCE [LARGE SCALE GENOMIC DNA]</scope>
    <source>
        <strain evidence="1 2">3753O</strain>
    </source>
</reference>
<sequence>MEGTEMLYELMVARQREIEAMEREIAQRQTLERLLQVERLERALKRVRAKLQAFPDLATAN</sequence>
<evidence type="ECO:0008006" key="3">
    <source>
        <dbReference type="Google" id="ProtNLM"/>
    </source>
</evidence>
<evidence type="ECO:0000313" key="1">
    <source>
        <dbReference type="EMBL" id="QFG02767.1"/>
    </source>
</evidence>